<dbReference type="OrthoDB" id="1600340at2759"/>
<dbReference type="Pfam" id="PF00560">
    <property type="entry name" value="LRR_1"/>
    <property type="match status" value="6"/>
</dbReference>
<organism evidence="16 17">
    <name type="scientific">Momordica charantia</name>
    <name type="common">Bitter gourd</name>
    <name type="synonym">Balsam pear</name>
    <dbReference type="NCBI Taxonomy" id="3673"/>
    <lineage>
        <taxon>Eukaryota</taxon>
        <taxon>Viridiplantae</taxon>
        <taxon>Streptophyta</taxon>
        <taxon>Embryophyta</taxon>
        <taxon>Tracheophyta</taxon>
        <taxon>Spermatophyta</taxon>
        <taxon>Magnoliopsida</taxon>
        <taxon>eudicotyledons</taxon>
        <taxon>Gunneridae</taxon>
        <taxon>Pentapetalae</taxon>
        <taxon>rosids</taxon>
        <taxon>fabids</taxon>
        <taxon>Cucurbitales</taxon>
        <taxon>Cucurbitaceae</taxon>
        <taxon>Momordiceae</taxon>
        <taxon>Momordica</taxon>
    </lineage>
</organism>
<dbReference type="Pfam" id="PF13855">
    <property type="entry name" value="LRR_8"/>
    <property type="match status" value="2"/>
</dbReference>
<dbReference type="FunFam" id="3.80.10.10:FF:001347">
    <property type="entry name" value="LRR receptor-like serine/threonine-protein kinase GSO2"/>
    <property type="match status" value="1"/>
</dbReference>
<dbReference type="InterPro" id="IPR013210">
    <property type="entry name" value="LRR_N_plant-typ"/>
</dbReference>
<keyword evidence="3" id="KW-1003">Cell membrane</keyword>
<keyword evidence="10" id="KW-0675">Receptor</keyword>
<dbReference type="KEGG" id="mcha:111020359"/>
<evidence type="ECO:0000256" key="12">
    <source>
        <dbReference type="SAM" id="Phobius"/>
    </source>
</evidence>
<protein>
    <submittedName>
        <fullName evidence="17">Probable LRR receptor-like serine/threonine-protein kinase At4g36180</fullName>
    </submittedName>
</protein>
<keyword evidence="4" id="KW-0433">Leucine-rich repeat</keyword>
<keyword evidence="6 13" id="KW-0732">Signal</keyword>
<dbReference type="InterPro" id="IPR001611">
    <property type="entry name" value="Leu-rich_rpt"/>
</dbReference>
<dbReference type="Proteomes" id="UP000504603">
    <property type="component" value="Unplaced"/>
</dbReference>
<keyword evidence="8 12" id="KW-1133">Transmembrane helix</keyword>
<dbReference type="FunFam" id="3.80.10.10:FF:000111">
    <property type="entry name" value="LRR receptor-like serine/threonine-protein kinase ERECTA"/>
    <property type="match status" value="1"/>
</dbReference>
<keyword evidence="11" id="KW-0325">Glycoprotein</keyword>
<evidence type="ECO:0000256" key="3">
    <source>
        <dbReference type="ARBA" id="ARBA00022475"/>
    </source>
</evidence>
<comment type="subcellular location">
    <subcellularLocation>
        <location evidence="1">Cell membrane</location>
        <topology evidence="1">Single-pass type I membrane protein</topology>
    </subcellularLocation>
</comment>
<dbReference type="Pfam" id="PF23598">
    <property type="entry name" value="LRR_14"/>
    <property type="match status" value="1"/>
</dbReference>
<evidence type="ECO:0000256" key="10">
    <source>
        <dbReference type="ARBA" id="ARBA00023170"/>
    </source>
</evidence>
<gene>
    <name evidence="17" type="primary">LOC111020359</name>
</gene>
<dbReference type="Pfam" id="PF08263">
    <property type="entry name" value="LRRNT_2"/>
    <property type="match status" value="1"/>
</dbReference>
<feature type="signal peptide" evidence="13">
    <location>
        <begin position="1"/>
        <end position="29"/>
    </location>
</feature>
<evidence type="ECO:0000256" key="8">
    <source>
        <dbReference type="ARBA" id="ARBA00022989"/>
    </source>
</evidence>
<feature type="chain" id="PRO_5026876926" evidence="13">
    <location>
        <begin position="30"/>
        <end position="1025"/>
    </location>
</feature>
<dbReference type="PANTHER" id="PTHR48063">
    <property type="entry name" value="LRR RECEPTOR-LIKE KINASE"/>
    <property type="match status" value="1"/>
</dbReference>
<dbReference type="SMART" id="SM00369">
    <property type="entry name" value="LRR_TYP"/>
    <property type="match status" value="14"/>
</dbReference>
<dbReference type="Gene3D" id="3.80.10.10">
    <property type="entry name" value="Ribonuclease Inhibitor"/>
    <property type="match status" value="4"/>
</dbReference>
<proteinExistence type="inferred from homology"/>
<evidence type="ECO:0000256" key="13">
    <source>
        <dbReference type="SAM" id="SignalP"/>
    </source>
</evidence>
<accession>A0A6J1DFK0</accession>
<feature type="domain" description="Disease resistance R13L4/SHOC-2-like LRR" evidence="15">
    <location>
        <begin position="101"/>
        <end position="295"/>
    </location>
</feature>
<feature type="transmembrane region" description="Helical" evidence="12">
    <location>
        <begin position="981"/>
        <end position="1003"/>
    </location>
</feature>
<evidence type="ECO:0000256" key="5">
    <source>
        <dbReference type="ARBA" id="ARBA00022692"/>
    </source>
</evidence>
<comment type="similarity">
    <text evidence="2">Belongs to the RLP family.</text>
</comment>
<evidence type="ECO:0000256" key="9">
    <source>
        <dbReference type="ARBA" id="ARBA00023136"/>
    </source>
</evidence>
<name>A0A6J1DFK0_MOMCH</name>
<evidence type="ECO:0000256" key="1">
    <source>
        <dbReference type="ARBA" id="ARBA00004251"/>
    </source>
</evidence>
<dbReference type="GO" id="GO:0005886">
    <property type="term" value="C:plasma membrane"/>
    <property type="evidence" value="ECO:0007669"/>
    <property type="project" value="UniProtKB-SubCell"/>
</dbReference>
<evidence type="ECO:0000256" key="7">
    <source>
        <dbReference type="ARBA" id="ARBA00022737"/>
    </source>
</evidence>
<evidence type="ECO:0000256" key="6">
    <source>
        <dbReference type="ARBA" id="ARBA00022729"/>
    </source>
</evidence>
<evidence type="ECO:0000259" key="15">
    <source>
        <dbReference type="Pfam" id="PF23598"/>
    </source>
</evidence>
<dbReference type="GeneID" id="111020359"/>
<evidence type="ECO:0000313" key="17">
    <source>
        <dbReference type="RefSeq" id="XP_022152703.1"/>
    </source>
</evidence>
<dbReference type="InterPro" id="IPR032675">
    <property type="entry name" value="LRR_dom_sf"/>
</dbReference>
<dbReference type="PANTHER" id="PTHR48063:SF16">
    <property type="entry name" value="LRR RECEPTOR-LIKE SERINE_THREONINE-PROTEIN KINASE GSO1"/>
    <property type="match status" value="1"/>
</dbReference>
<dbReference type="FunFam" id="3.80.10.10:FF:000095">
    <property type="entry name" value="LRR receptor-like serine/threonine-protein kinase GSO1"/>
    <property type="match status" value="1"/>
</dbReference>
<evidence type="ECO:0000256" key="2">
    <source>
        <dbReference type="ARBA" id="ARBA00009592"/>
    </source>
</evidence>
<dbReference type="PRINTS" id="PR00019">
    <property type="entry name" value="LEURICHRPT"/>
</dbReference>
<dbReference type="InterPro" id="IPR055414">
    <property type="entry name" value="LRR_R13L4/SHOC2-like"/>
</dbReference>
<keyword evidence="5 12" id="KW-0812">Transmembrane</keyword>
<dbReference type="InterPro" id="IPR003591">
    <property type="entry name" value="Leu-rich_rpt_typical-subtyp"/>
</dbReference>
<evidence type="ECO:0000313" key="16">
    <source>
        <dbReference type="Proteomes" id="UP000504603"/>
    </source>
</evidence>
<keyword evidence="16" id="KW-1185">Reference proteome</keyword>
<keyword evidence="7" id="KW-0677">Repeat</keyword>
<dbReference type="AlphaFoldDB" id="A0A6J1DFK0"/>
<dbReference type="SMART" id="SM00365">
    <property type="entry name" value="LRR_SD22"/>
    <property type="match status" value="7"/>
</dbReference>
<dbReference type="RefSeq" id="XP_022152703.1">
    <property type="nucleotide sequence ID" value="XM_022297011.1"/>
</dbReference>
<dbReference type="SUPFAM" id="SSF52047">
    <property type="entry name" value="RNI-like"/>
    <property type="match status" value="1"/>
</dbReference>
<sequence length="1025" mass="112210">MSMEKIPVLQLAFPALLLLATELLCNISGKSVGCLESDREALISFKQGLNDPDNRLASWKGVNCCQWRGVGCDNATGAVTAIDLRNPHPLGDHGFWNLSGEISPSLTKLKSLRYLDLSFNTFNDVPVPDFFGSLKKLQYLNLSNAGFGDIIPPSLGNISTLQYLDMKNLDVVVDNLEWVTALVSLKYLAMNSIDLSTVRSDWLKILSELRNLTELHMSYCGLSGAISSPMTVNFTSLSVIDLSGNRIHSQIPNWLVNISSLTSISMSYCHLYGIIPLGLGDLPNLRLLDLSENGNLSASCSQLFQRGWHRVEVLILANNRIHGKLPSSMGNMTSLAYFDLFLNNVEGGIPSSIGRLCDLTFFRLMGNNLNGRLPESLEGTENCYPSLRPLFNLEYLYLSHNKLVGGLPEWIGQLENLIELSLDYNSLQGPILAFRSLKKLSTLGLAGNELNGTLPESIRQLSELSILDVSNNQLTGTISEAHFSNLSKLKILHLSSNSLRLNVSSDWVPPFQVGNLDMGSCYLGPSFPLWLKSQSKVRFLDFSNASISGPIPDWFWKISGNLALLNFSCNQLEGRLPNPLKVAPFADVDLSSNLLEGPIPLSISEIVSLELSNNTFSGPIPKNIGMTMPNLIFLSLANNRITGEIPDTIGELEILQVINLSGNNLTGEIPSTIGNCSLLKAIDLENNYLVGQIPDTLGQLDQLQTLHLNENRLTGKLPPSFQNLSSLETLNLGNNGLVGSIPPWIGTSFPNIRILSLRSNAFSGAIPALSNLGSLQVLDLAQNKLNGSISIGFGNLKAMIQPQKTNHYLFYGKYRGIYYKENYVLNTKSKLLRYTKTLSLVTSIDLSRNELYGDFPHDITELAGLIILNLSTNHISGQIPDNISNLIELSSLDLSNNRLSGPIPPSSTKLTSLSYLNLSNNNLSGKIPVGAQFETFPVSSFAGNLGLCGDPLPVMCQDTERRADGGGRKEDESKNEVIDNWFYLSLGVGFAAGLLIPFCIFAAKRSWSNAYFQLVDKVVDKVSPS</sequence>
<feature type="domain" description="Leucine-rich repeat-containing N-terminal plant-type" evidence="14">
    <location>
        <begin position="36"/>
        <end position="73"/>
    </location>
</feature>
<dbReference type="SUPFAM" id="SSF52058">
    <property type="entry name" value="L domain-like"/>
    <property type="match status" value="2"/>
</dbReference>
<evidence type="ECO:0000256" key="11">
    <source>
        <dbReference type="ARBA" id="ARBA00023180"/>
    </source>
</evidence>
<reference evidence="17" key="1">
    <citation type="submission" date="2025-08" db="UniProtKB">
        <authorList>
            <consortium name="RefSeq"/>
        </authorList>
    </citation>
    <scope>IDENTIFICATION</scope>
    <source>
        <strain evidence="17">OHB3-1</strain>
    </source>
</reference>
<evidence type="ECO:0000259" key="14">
    <source>
        <dbReference type="Pfam" id="PF08263"/>
    </source>
</evidence>
<keyword evidence="9 12" id="KW-0472">Membrane</keyword>
<evidence type="ECO:0000256" key="4">
    <source>
        <dbReference type="ARBA" id="ARBA00022614"/>
    </source>
</evidence>
<dbReference type="InterPro" id="IPR046956">
    <property type="entry name" value="RLP23-like"/>
</dbReference>